<dbReference type="InterPro" id="IPR047740">
    <property type="entry name" value="SMEK_dom"/>
</dbReference>
<sequence length="327" mass="38100">MNRQRYYDYIAEKLEVLSYRIISNGKLNLLHLNIHSETLYRELLNILYEYNLKPFNIGKANAEAVDLIDMDKKLVIQVSSTATKAKINSTLEKDKIKELSVEQYSIKFIFVAAEAKNLRGNTYNNKHNITFDSNTDILDKVTVLEKISQLSIDKMTLIHDLIQKEFGERPDTLKLSSNLAAIVNFLSKENLDDVPNRIQLNEYGIEEKIEFNELNDIKESTFDEYKIYYGILDRIYREFIREGSNKTVSVLRKITSFYEKEVLDKASTNVEKFFNVIGKVEEHVLKSELVREIPEEEIDMCIRIIVVDAFVRCKIFKNPRGYTHVAT</sequence>
<feature type="domain" description="SMEK" evidence="2">
    <location>
        <begin position="9"/>
        <end position="147"/>
    </location>
</feature>
<dbReference type="EMBL" id="LGUF01000010">
    <property type="protein sequence ID" value="KON83541.1"/>
    <property type="molecule type" value="Genomic_DNA"/>
</dbReference>
<protein>
    <recommendedName>
        <fullName evidence="5">SMEK domain-containing protein</fullName>
    </recommendedName>
</protein>
<accession>A0A0M0G256</accession>
<gene>
    <name evidence="3" type="ORF">AF332_27745</name>
</gene>
<dbReference type="Pfam" id="PF20275">
    <property type="entry name" value="CTD10"/>
    <property type="match status" value="1"/>
</dbReference>
<name>A0A0M0G256_SPOGL</name>
<evidence type="ECO:0008006" key="5">
    <source>
        <dbReference type="Google" id="ProtNLM"/>
    </source>
</evidence>
<dbReference type="PATRIC" id="fig|1459.3.peg.6116"/>
<dbReference type="Pfam" id="PF21941">
    <property type="entry name" value="SMEK_N"/>
    <property type="match status" value="1"/>
</dbReference>
<dbReference type="STRING" id="1459.AF332_27745"/>
<evidence type="ECO:0000259" key="1">
    <source>
        <dbReference type="Pfam" id="PF20275"/>
    </source>
</evidence>
<dbReference type="AlphaFoldDB" id="A0A0M0G256"/>
<evidence type="ECO:0000313" key="4">
    <source>
        <dbReference type="Proteomes" id="UP000037109"/>
    </source>
</evidence>
<dbReference type="InterPro" id="IPR046919">
    <property type="entry name" value="ABC-3C_CTD10"/>
</dbReference>
<evidence type="ECO:0000259" key="2">
    <source>
        <dbReference type="Pfam" id="PF21941"/>
    </source>
</evidence>
<keyword evidence="4" id="KW-1185">Reference proteome</keyword>
<dbReference type="RefSeq" id="WP_069187943.1">
    <property type="nucleotide sequence ID" value="NZ_LGUF01000010.1"/>
</dbReference>
<organism evidence="3 4">
    <name type="scientific">Sporosarcina globispora</name>
    <name type="common">Bacillus globisporus</name>
    <dbReference type="NCBI Taxonomy" id="1459"/>
    <lineage>
        <taxon>Bacteria</taxon>
        <taxon>Bacillati</taxon>
        <taxon>Bacillota</taxon>
        <taxon>Bacilli</taxon>
        <taxon>Bacillales</taxon>
        <taxon>Caryophanaceae</taxon>
        <taxon>Sporosarcina</taxon>
    </lineage>
</organism>
<comment type="caution">
    <text evidence="3">The sequence shown here is derived from an EMBL/GenBank/DDBJ whole genome shotgun (WGS) entry which is preliminary data.</text>
</comment>
<feature type="domain" description="ABC-three component systems C-terminal" evidence="1">
    <location>
        <begin position="177"/>
        <end position="317"/>
    </location>
</feature>
<evidence type="ECO:0000313" key="3">
    <source>
        <dbReference type="EMBL" id="KON83541.1"/>
    </source>
</evidence>
<proteinExistence type="predicted"/>
<dbReference type="NCBIfam" id="NF033859">
    <property type="entry name" value="SMEK_N"/>
    <property type="match status" value="1"/>
</dbReference>
<dbReference type="Proteomes" id="UP000037109">
    <property type="component" value="Unassembled WGS sequence"/>
</dbReference>
<reference evidence="4" key="1">
    <citation type="submission" date="2015-07" db="EMBL/GenBank/DDBJ databases">
        <title>Fjat-10036 dsm4.</title>
        <authorList>
            <person name="Liu B."/>
            <person name="Wang J."/>
            <person name="Zhu Y."/>
            <person name="Liu G."/>
            <person name="Chen Q."/>
            <person name="Chen Z."/>
            <person name="Lan J."/>
            <person name="Che J."/>
            <person name="Ge C."/>
            <person name="Shi H."/>
            <person name="Pan Z."/>
            <person name="Liu X."/>
        </authorList>
    </citation>
    <scope>NUCLEOTIDE SEQUENCE [LARGE SCALE GENOMIC DNA]</scope>
    <source>
        <strain evidence="4">DSM 4</strain>
    </source>
</reference>